<feature type="domain" description="Amino acid transporter transmembrane" evidence="8">
    <location>
        <begin position="69"/>
        <end position="463"/>
    </location>
</feature>
<dbReference type="EMBL" id="JAANBB010000101">
    <property type="protein sequence ID" value="KAF7550325.1"/>
    <property type="molecule type" value="Genomic_DNA"/>
</dbReference>
<feature type="transmembrane region" description="Helical" evidence="7">
    <location>
        <begin position="144"/>
        <end position="170"/>
    </location>
</feature>
<feature type="transmembrane region" description="Helical" evidence="7">
    <location>
        <begin position="402"/>
        <end position="426"/>
    </location>
</feature>
<keyword evidence="4 7" id="KW-1133">Transmembrane helix</keyword>
<feature type="transmembrane region" description="Helical" evidence="7">
    <location>
        <begin position="375"/>
        <end position="396"/>
    </location>
</feature>
<dbReference type="GO" id="GO:0016020">
    <property type="term" value="C:membrane"/>
    <property type="evidence" value="ECO:0007669"/>
    <property type="project" value="UniProtKB-SubCell"/>
</dbReference>
<evidence type="ECO:0000259" key="8">
    <source>
        <dbReference type="Pfam" id="PF01490"/>
    </source>
</evidence>
<keyword evidence="5 7" id="KW-0472">Membrane</keyword>
<evidence type="ECO:0000256" key="2">
    <source>
        <dbReference type="ARBA" id="ARBA00008066"/>
    </source>
</evidence>
<keyword evidence="3 7" id="KW-0812">Transmembrane</keyword>
<protein>
    <recommendedName>
        <fullName evidence="8">Amino acid transporter transmembrane domain-containing protein</fullName>
    </recommendedName>
</protein>
<keyword evidence="10" id="KW-1185">Reference proteome</keyword>
<comment type="subcellular location">
    <subcellularLocation>
        <location evidence="1">Membrane</location>
        <topology evidence="1">Multi-pass membrane protein</topology>
    </subcellularLocation>
</comment>
<evidence type="ECO:0000313" key="9">
    <source>
        <dbReference type="EMBL" id="KAF7550325.1"/>
    </source>
</evidence>
<dbReference type="AlphaFoldDB" id="A0A9P5HC98"/>
<feature type="transmembrane region" description="Helical" evidence="7">
    <location>
        <begin position="208"/>
        <end position="228"/>
    </location>
</feature>
<feature type="transmembrane region" description="Helical" evidence="7">
    <location>
        <begin position="438"/>
        <end position="460"/>
    </location>
</feature>
<comment type="similarity">
    <text evidence="2">Belongs to the amino acid/polyamine transporter 2 family.</text>
</comment>
<feature type="compositionally biased region" description="Basic and acidic residues" evidence="6">
    <location>
        <begin position="19"/>
        <end position="46"/>
    </location>
</feature>
<dbReference type="Gene3D" id="1.20.1740.10">
    <property type="entry name" value="Amino acid/polyamine transporter I"/>
    <property type="match status" value="1"/>
</dbReference>
<gene>
    <name evidence="9" type="ORF">G7Z17_g5801</name>
</gene>
<dbReference type="PANTHER" id="PTHR22950">
    <property type="entry name" value="AMINO ACID TRANSPORTER"/>
    <property type="match status" value="1"/>
</dbReference>
<evidence type="ECO:0000256" key="6">
    <source>
        <dbReference type="SAM" id="MobiDB-lite"/>
    </source>
</evidence>
<proteinExistence type="inferred from homology"/>
<evidence type="ECO:0000256" key="7">
    <source>
        <dbReference type="SAM" id="Phobius"/>
    </source>
</evidence>
<evidence type="ECO:0000256" key="1">
    <source>
        <dbReference type="ARBA" id="ARBA00004141"/>
    </source>
</evidence>
<comment type="caution">
    <text evidence="9">The sequence shown here is derived from an EMBL/GenBank/DDBJ whole genome shotgun (WGS) entry which is preliminary data.</text>
</comment>
<feature type="transmembrane region" description="Helical" evidence="7">
    <location>
        <begin position="176"/>
        <end position="196"/>
    </location>
</feature>
<feature type="transmembrane region" description="Helical" evidence="7">
    <location>
        <begin position="95"/>
        <end position="116"/>
    </location>
</feature>
<dbReference type="GO" id="GO:0015179">
    <property type="term" value="F:L-amino acid transmembrane transporter activity"/>
    <property type="evidence" value="ECO:0007669"/>
    <property type="project" value="TreeGrafter"/>
</dbReference>
<sequence>MHHSPDEPSKATCPAGKNNENKTDDSNNESDKAGHETGPDMMDIKSTHPEEVSGGIFSGENGKDYCNMSRWDTLFALITNQLGLGILSLPACLKVLGLIPGIVTILCVALVTRYTGMELHQFYCRHHYVINVVEMVKIVGGRSWGIVAGIGLLIQVMMTCASAAVTLSIAFNTLSNHGTCTVGFIGIGCLGCWVLCMPRTVKFVSRSGIPCFVSIIAAALIVMISLGVKEPSQAPEGWKVKIELFGNPSFREVFNACLRVIYAFAGNHTFVSYMAEMRDPIRDFPFALGWLVSISTVLYSILAITIYCLAGEYTTSPALGSAPLIPAKIAYGIIIPAIFTTGLANGHVGIKYIYIEVMRWIKATDEVTQNTKKSWTVWATCVTAYWIICFILSNAIPIFDSILSISSATTYAWFTYGVSAVLWFSLNKGSMFDGWKKICLFCLNSFLILFSLFLNGGGLWSSITELLDTFADDSTTVQGSFSCGDNALF</sequence>
<feature type="transmembrane region" description="Helical" evidence="7">
    <location>
        <begin position="253"/>
        <end position="275"/>
    </location>
</feature>
<dbReference type="OrthoDB" id="294730at2759"/>
<evidence type="ECO:0000313" key="10">
    <source>
        <dbReference type="Proteomes" id="UP000722485"/>
    </source>
</evidence>
<reference evidence="9" key="1">
    <citation type="submission" date="2020-03" db="EMBL/GenBank/DDBJ databases">
        <title>Draft Genome Sequence of Cylindrodendrum hubeiense.</title>
        <authorList>
            <person name="Buettner E."/>
            <person name="Kellner H."/>
        </authorList>
    </citation>
    <scope>NUCLEOTIDE SEQUENCE</scope>
    <source>
        <strain evidence="9">IHI 201604</strain>
    </source>
</reference>
<feature type="transmembrane region" description="Helical" evidence="7">
    <location>
        <begin position="287"/>
        <end position="309"/>
    </location>
</feature>
<dbReference type="Proteomes" id="UP000722485">
    <property type="component" value="Unassembled WGS sequence"/>
</dbReference>
<evidence type="ECO:0000256" key="5">
    <source>
        <dbReference type="ARBA" id="ARBA00023136"/>
    </source>
</evidence>
<feature type="region of interest" description="Disordered" evidence="6">
    <location>
        <begin position="1"/>
        <end position="46"/>
    </location>
</feature>
<organism evidence="9 10">
    <name type="scientific">Cylindrodendrum hubeiense</name>
    <dbReference type="NCBI Taxonomy" id="595255"/>
    <lineage>
        <taxon>Eukaryota</taxon>
        <taxon>Fungi</taxon>
        <taxon>Dikarya</taxon>
        <taxon>Ascomycota</taxon>
        <taxon>Pezizomycotina</taxon>
        <taxon>Sordariomycetes</taxon>
        <taxon>Hypocreomycetidae</taxon>
        <taxon>Hypocreales</taxon>
        <taxon>Nectriaceae</taxon>
        <taxon>Cylindrodendrum</taxon>
    </lineage>
</organism>
<accession>A0A9P5HC98</accession>
<dbReference type="InterPro" id="IPR013057">
    <property type="entry name" value="AA_transpt_TM"/>
</dbReference>
<dbReference type="Pfam" id="PF01490">
    <property type="entry name" value="Aa_trans"/>
    <property type="match status" value="1"/>
</dbReference>
<dbReference type="PANTHER" id="PTHR22950:SF479">
    <property type="entry name" value="AMINO ACID TRANSPORTER (EUROFUNG)-RELATED"/>
    <property type="match status" value="1"/>
</dbReference>
<evidence type="ECO:0000256" key="3">
    <source>
        <dbReference type="ARBA" id="ARBA00022692"/>
    </source>
</evidence>
<name>A0A9P5HC98_9HYPO</name>
<evidence type="ECO:0000256" key="4">
    <source>
        <dbReference type="ARBA" id="ARBA00022989"/>
    </source>
</evidence>
<feature type="transmembrane region" description="Helical" evidence="7">
    <location>
        <begin position="329"/>
        <end position="354"/>
    </location>
</feature>